<evidence type="ECO:0000259" key="3">
    <source>
        <dbReference type="Pfam" id="PF00171"/>
    </source>
</evidence>
<evidence type="ECO:0000256" key="2">
    <source>
        <dbReference type="SAM" id="MobiDB-lite"/>
    </source>
</evidence>
<keyword evidence="1" id="KW-0560">Oxidoreductase</keyword>
<protein>
    <submittedName>
        <fullName evidence="4">NADP-dependent aldehyde dehydrogenase</fullName>
    </submittedName>
</protein>
<evidence type="ECO:0000256" key="1">
    <source>
        <dbReference type="ARBA" id="ARBA00023002"/>
    </source>
</evidence>
<dbReference type="PANTHER" id="PTHR43353">
    <property type="entry name" value="SUCCINATE-SEMIALDEHYDE DEHYDROGENASE, MITOCHONDRIAL"/>
    <property type="match status" value="1"/>
</dbReference>
<keyword evidence="5" id="KW-1185">Reference proteome</keyword>
<dbReference type="AlphaFoldDB" id="A0A1H9XUB1"/>
<dbReference type="Proteomes" id="UP000199019">
    <property type="component" value="Unassembled WGS sequence"/>
</dbReference>
<sequence length="528" mass="53301">MVHQLTTRAEGPDHAPVDGSDAAPDTTPTGSDTSHDPRTGEALGEVPCTSSAEVETVLSRAADAAPTLAVTSPAERAGWLRALADALEAPDTANRLVALADRETALGEVRLTGELARVAAQLRFYADVAQEGSWLRATVDHATATTRWLGRVQQPLGPVAVFGASNFPFAFGVLGNDTASALAAGCPVVAKAHPAHPLLSAELGRLATGALGEAGAPAGAFGLVAGFSAGATLVASLHTAAVAFTGSQQGGLALWQLANQRDVPVPVFAEMGTVNPVVLTAGGAARLAQVADGFVGSFTLGTGQFCTKPGLLLAPAGSNAAAAVGLALEAAAPRGWLLTDGIARAASAGVEELVAAGARVVAQVPMADGGWAAPATVLSVPAAALVRGSRLLEECFGPVALVAEYADADELRHVVGQLQGALAASVMTAGPDDPDTAAAVSLLAPLVGRVAVDDWPTGVAWTWAQQHGGPWPATTAPWATSVGAAALDRFTRPVAFQSVPDAALPAALRADNPWHLPRRVDGRLEVPS</sequence>
<name>A0A1H9XUB1_9MICO</name>
<gene>
    <name evidence="4" type="ORF">SAMN05216199_0498</name>
</gene>
<dbReference type="OrthoDB" id="9770537at2"/>
<dbReference type="InterPro" id="IPR016161">
    <property type="entry name" value="Ald_DH/histidinol_DH"/>
</dbReference>
<feature type="region of interest" description="Disordered" evidence="2">
    <location>
        <begin position="1"/>
        <end position="50"/>
    </location>
</feature>
<dbReference type="EMBL" id="FOHB01000014">
    <property type="protein sequence ID" value="SES49755.1"/>
    <property type="molecule type" value="Genomic_DNA"/>
</dbReference>
<reference evidence="5" key="1">
    <citation type="submission" date="2016-10" db="EMBL/GenBank/DDBJ databases">
        <authorList>
            <person name="Varghese N."/>
            <person name="Submissions S."/>
        </authorList>
    </citation>
    <scope>NUCLEOTIDE SEQUENCE [LARGE SCALE GENOMIC DNA]</scope>
    <source>
        <strain evidence="5">CGMCC 1.6963</strain>
    </source>
</reference>
<feature type="domain" description="Aldehyde dehydrogenase" evidence="3">
    <location>
        <begin position="34"/>
        <end position="432"/>
    </location>
</feature>
<dbReference type="Pfam" id="PF00171">
    <property type="entry name" value="Aldedh"/>
    <property type="match status" value="1"/>
</dbReference>
<dbReference type="InterPro" id="IPR050740">
    <property type="entry name" value="Aldehyde_DH_Superfamily"/>
</dbReference>
<dbReference type="InterPro" id="IPR016163">
    <property type="entry name" value="Ald_DH_C"/>
</dbReference>
<dbReference type="STRING" id="587636.SAMN05216199_0498"/>
<dbReference type="InterPro" id="IPR015590">
    <property type="entry name" value="Aldehyde_DH_dom"/>
</dbReference>
<dbReference type="RefSeq" id="WP_091763207.1">
    <property type="nucleotide sequence ID" value="NZ_FOHB01000014.1"/>
</dbReference>
<organism evidence="4 5">
    <name type="scientific">Pedococcus cremeus</name>
    <dbReference type="NCBI Taxonomy" id="587636"/>
    <lineage>
        <taxon>Bacteria</taxon>
        <taxon>Bacillati</taxon>
        <taxon>Actinomycetota</taxon>
        <taxon>Actinomycetes</taxon>
        <taxon>Micrococcales</taxon>
        <taxon>Intrasporangiaceae</taxon>
        <taxon>Pedococcus</taxon>
    </lineage>
</organism>
<evidence type="ECO:0000313" key="4">
    <source>
        <dbReference type="EMBL" id="SES49755.1"/>
    </source>
</evidence>
<dbReference type="PANTHER" id="PTHR43353:SF3">
    <property type="entry name" value="ALDEHYDE DEHYDROGENASE-RELATED"/>
    <property type="match status" value="1"/>
</dbReference>
<dbReference type="Gene3D" id="3.40.605.10">
    <property type="entry name" value="Aldehyde Dehydrogenase, Chain A, domain 1"/>
    <property type="match status" value="1"/>
</dbReference>
<dbReference type="InterPro" id="IPR016162">
    <property type="entry name" value="Ald_DH_N"/>
</dbReference>
<accession>A0A1H9XUB1</accession>
<proteinExistence type="predicted"/>
<evidence type="ECO:0000313" key="5">
    <source>
        <dbReference type="Proteomes" id="UP000199019"/>
    </source>
</evidence>
<dbReference type="GO" id="GO:0016620">
    <property type="term" value="F:oxidoreductase activity, acting on the aldehyde or oxo group of donors, NAD or NADP as acceptor"/>
    <property type="evidence" value="ECO:0007669"/>
    <property type="project" value="InterPro"/>
</dbReference>
<dbReference type="Gene3D" id="3.40.309.10">
    <property type="entry name" value="Aldehyde Dehydrogenase, Chain A, domain 2"/>
    <property type="match status" value="1"/>
</dbReference>
<dbReference type="SUPFAM" id="SSF53720">
    <property type="entry name" value="ALDH-like"/>
    <property type="match status" value="1"/>
</dbReference>